<evidence type="ECO:0000313" key="5">
    <source>
        <dbReference type="Proteomes" id="UP000824160"/>
    </source>
</evidence>
<dbReference type="InterPro" id="IPR000415">
    <property type="entry name" value="Nitroreductase-like"/>
</dbReference>
<comment type="caution">
    <text evidence="4">The sequence shown here is derived from an EMBL/GenBank/DDBJ whole genome shotgun (WGS) entry which is preliminary data.</text>
</comment>
<dbReference type="GO" id="GO:0016491">
    <property type="term" value="F:oxidoreductase activity"/>
    <property type="evidence" value="ECO:0007669"/>
    <property type="project" value="UniProtKB-KW"/>
</dbReference>
<dbReference type="AlphaFoldDB" id="A0A9D1H7C5"/>
<comment type="similarity">
    <text evidence="1">Belongs to the nitroreductase family.</text>
</comment>
<evidence type="ECO:0000256" key="2">
    <source>
        <dbReference type="ARBA" id="ARBA00023002"/>
    </source>
</evidence>
<evidence type="ECO:0000259" key="3">
    <source>
        <dbReference type="Pfam" id="PF00881"/>
    </source>
</evidence>
<dbReference type="EMBL" id="DVLW01000236">
    <property type="protein sequence ID" value="HIT95237.1"/>
    <property type="molecule type" value="Genomic_DNA"/>
</dbReference>
<evidence type="ECO:0000256" key="1">
    <source>
        <dbReference type="ARBA" id="ARBA00007118"/>
    </source>
</evidence>
<dbReference type="SUPFAM" id="SSF55469">
    <property type="entry name" value="FMN-dependent nitroreductase-like"/>
    <property type="match status" value="1"/>
</dbReference>
<dbReference type="InterPro" id="IPR029479">
    <property type="entry name" value="Nitroreductase"/>
</dbReference>
<dbReference type="PANTHER" id="PTHR43673">
    <property type="entry name" value="NAD(P)H NITROREDUCTASE YDGI-RELATED"/>
    <property type="match status" value="1"/>
</dbReference>
<dbReference type="Gene3D" id="3.40.109.10">
    <property type="entry name" value="NADH Oxidase"/>
    <property type="match status" value="1"/>
</dbReference>
<reference evidence="4" key="1">
    <citation type="submission" date="2020-10" db="EMBL/GenBank/DDBJ databases">
        <authorList>
            <person name="Gilroy R."/>
        </authorList>
    </citation>
    <scope>NUCLEOTIDE SEQUENCE</scope>
    <source>
        <strain evidence="4">ChiBcec7-5410</strain>
    </source>
</reference>
<keyword evidence="2" id="KW-0560">Oxidoreductase</keyword>
<feature type="domain" description="Nitroreductase" evidence="3">
    <location>
        <begin position="8"/>
        <end position="157"/>
    </location>
</feature>
<sequence length="182" mass="19934">MDFIELMAARYSCRSFTDQPVSREDLNACAKAACLAPSARNTQPWKIILVDDPQTVALVREQTSDEELHLNMFTRSATAFAVFVNEGIPYTPVNRGKMKGDNYTKSDIGGAILSFCLEAQQREIGNCIIGSFCADGVKKVLGIPSDKGLDLIVALGHPADGTIPAKNRRPMDEVVFYNEYPG</sequence>
<accession>A0A9D1H7C5</accession>
<reference evidence="4" key="2">
    <citation type="journal article" date="2021" name="PeerJ">
        <title>Extensive microbial diversity within the chicken gut microbiome revealed by metagenomics and culture.</title>
        <authorList>
            <person name="Gilroy R."/>
            <person name="Ravi A."/>
            <person name="Getino M."/>
            <person name="Pursley I."/>
            <person name="Horton D.L."/>
            <person name="Alikhan N.F."/>
            <person name="Baker D."/>
            <person name="Gharbi K."/>
            <person name="Hall N."/>
            <person name="Watson M."/>
            <person name="Adriaenssens E.M."/>
            <person name="Foster-Nyarko E."/>
            <person name="Jarju S."/>
            <person name="Secka A."/>
            <person name="Antonio M."/>
            <person name="Oren A."/>
            <person name="Chaudhuri R.R."/>
            <person name="La Ragione R."/>
            <person name="Hildebrand F."/>
            <person name="Pallen M.J."/>
        </authorList>
    </citation>
    <scope>NUCLEOTIDE SEQUENCE</scope>
    <source>
        <strain evidence="4">ChiBcec7-5410</strain>
    </source>
</reference>
<evidence type="ECO:0000313" key="4">
    <source>
        <dbReference type="EMBL" id="HIT95237.1"/>
    </source>
</evidence>
<dbReference type="Pfam" id="PF00881">
    <property type="entry name" value="Nitroreductase"/>
    <property type="match status" value="1"/>
</dbReference>
<name>A0A9D1H7C5_9FIRM</name>
<organism evidence="4 5">
    <name type="scientific">Candidatus Faecivivens stercoripullorum</name>
    <dbReference type="NCBI Taxonomy" id="2840805"/>
    <lineage>
        <taxon>Bacteria</taxon>
        <taxon>Bacillati</taxon>
        <taxon>Bacillota</taxon>
        <taxon>Clostridia</taxon>
        <taxon>Eubacteriales</taxon>
        <taxon>Oscillospiraceae</taxon>
        <taxon>Oscillospiraceae incertae sedis</taxon>
        <taxon>Candidatus Faecivivens</taxon>
    </lineage>
</organism>
<dbReference type="Proteomes" id="UP000824160">
    <property type="component" value="Unassembled WGS sequence"/>
</dbReference>
<gene>
    <name evidence="4" type="ORF">IAC43_08620</name>
</gene>
<dbReference type="PANTHER" id="PTHR43673:SF10">
    <property type="entry name" value="NADH DEHYDROGENASE_NAD(P)H NITROREDUCTASE XCC3605-RELATED"/>
    <property type="match status" value="1"/>
</dbReference>
<protein>
    <submittedName>
        <fullName evidence="4">Nitroreductase family protein</fullName>
    </submittedName>
</protein>
<proteinExistence type="inferred from homology"/>